<dbReference type="EMBL" id="GBXM01069112">
    <property type="protein sequence ID" value="JAH39465.1"/>
    <property type="molecule type" value="Transcribed_RNA"/>
</dbReference>
<dbReference type="AlphaFoldDB" id="A0A0E9SFK9"/>
<proteinExistence type="predicted"/>
<protein>
    <submittedName>
        <fullName evidence="1">Uncharacterized protein</fullName>
    </submittedName>
</protein>
<reference evidence="1" key="1">
    <citation type="submission" date="2014-11" db="EMBL/GenBank/DDBJ databases">
        <authorList>
            <person name="Amaro Gonzalez C."/>
        </authorList>
    </citation>
    <scope>NUCLEOTIDE SEQUENCE</scope>
</reference>
<name>A0A0E9SFK9_ANGAN</name>
<accession>A0A0E9SFK9</accession>
<evidence type="ECO:0000313" key="1">
    <source>
        <dbReference type="EMBL" id="JAH39465.1"/>
    </source>
</evidence>
<organism evidence="1">
    <name type="scientific">Anguilla anguilla</name>
    <name type="common">European freshwater eel</name>
    <name type="synonym">Muraena anguilla</name>
    <dbReference type="NCBI Taxonomy" id="7936"/>
    <lineage>
        <taxon>Eukaryota</taxon>
        <taxon>Metazoa</taxon>
        <taxon>Chordata</taxon>
        <taxon>Craniata</taxon>
        <taxon>Vertebrata</taxon>
        <taxon>Euteleostomi</taxon>
        <taxon>Actinopterygii</taxon>
        <taxon>Neopterygii</taxon>
        <taxon>Teleostei</taxon>
        <taxon>Anguilliformes</taxon>
        <taxon>Anguillidae</taxon>
        <taxon>Anguilla</taxon>
    </lineage>
</organism>
<sequence length="39" mass="4338">MYFPLFHLESSVVLWSHASAVLPAPTCIYTPLIHPLASQ</sequence>
<reference evidence="1" key="2">
    <citation type="journal article" date="2015" name="Fish Shellfish Immunol.">
        <title>Early steps in the European eel (Anguilla anguilla)-Vibrio vulnificus interaction in the gills: Role of the RtxA13 toxin.</title>
        <authorList>
            <person name="Callol A."/>
            <person name="Pajuelo D."/>
            <person name="Ebbesson L."/>
            <person name="Teles M."/>
            <person name="MacKenzie S."/>
            <person name="Amaro C."/>
        </authorList>
    </citation>
    <scope>NUCLEOTIDE SEQUENCE</scope>
</reference>